<reference evidence="2" key="2">
    <citation type="journal article" date="2024" name="Plant">
        <title>Genomic evolution and insights into agronomic trait innovations of Sesamum species.</title>
        <authorList>
            <person name="Miao H."/>
            <person name="Wang L."/>
            <person name="Qu L."/>
            <person name="Liu H."/>
            <person name="Sun Y."/>
            <person name="Le M."/>
            <person name="Wang Q."/>
            <person name="Wei S."/>
            <person name="Zheng Y."/>
            <person name="Lin W."/>
            <person name="Duan Y."/>
            <person name="Cao H."/>
            <person name="Xiong S."/>
            <person name="Wang X."/>
            <person name="Wei L."/>
            <person name="Li C."/>
            <person name="Ma Q."/>
            <person name="Ju M."/>
            <person name="Zhao R."/>
            <person name="Li G."/>
            <person name="Mu C."/>
            <person name="Tian Q."/>
            <person name="Mei H."/>
            <person name="Zhang T."/>
            <person name="Gao T."/>
            <person name="Zhang H."/>
        </authorList>
    </citation>
    <scope>NUCLEOTIDE SEQUENCE</scope>
    <source>
        <strain evidence="2">G01</strain>
    </source>
</reference>
<name>A0AAW2IVS3_9LAMI</name>
<evidence type="ECO:0000256" key="1">
    <source>
        <dbReference type="SAM" id="MobiDB-lite"/>
    </source>
</evidence>
<protein>
    <submittedName>
        <fullName evidence="2">Uncharacterized protein</fullName>
    </submittedName>
</protein>
<feature type="region of interest" description="Disordered" evidence="1">
    <location>
        <begin position="26"/>
        <end position="90"/>
    </location>
</feature>
<reference evidence="2" key="1">
    <citation type="submission" date="2020-06" db="EMBL/GenBank/DDBJ databases">
        <authorList>
            <person name="Li T."/>
            <person name="Hu X."/>
            <person name="Zhang T."/>
            <person name="Song X."/>
            <person name="Zhang H."/>
            <person name="Dai N."/>
            <person name="Sheng W."/>
            <person name="Hou X."/>
            <person name="Wei L."/>
        </authorList>
    </citation>
    <scope>NUCLEOTIDE SEQUENCE</scope>
    <source>
        <strain evidence="2">G01</strain>
        <tissue evidence="2">Leaf</tissue>
    </source>
</reference>
<evidence type="ECO:0000313" key="2">
    <source>
        <dbReference type="EMBL" id="KAL0285958.1"/>
    </source>
</evidence>
<proteinExistence type="predicted"/>
<organism evidence="2">
    <name type="scientific">Sesamum angustifolium</name>
    <dbReference type="NCBI Taxonomy" id="2727405"/>
    <lineage>
        <taxon>Eukaryota</taxon>
        <taxon>Viridiplantae</taxon>
        <taxon>Streptophyta</taxon>
        <taxon>Embryophyta</taxon>
        <taxon>Tracheophyta</taxon>
        <taxon>Spermatophyta</taxon>
        <taxon>Magnoliopsida</taxon>
        <taxon>eudicotyledons</taxon>
        <taxon>Gunneridae</taxon>
        <taxon>Pentapetalae</taxon>
        <taxon>asterids</taxon>
        <taxon>lamiids</taxon>
        <taxon>Lamiales</taxon>
        <taxon>Pedaliaceae</taxon>
        <taxon>Sesamum</taxon>
    </lineage>
</organism>
<dbReference type="EMBL" id="JACGWK010001563">
    <property type="protein sequence ID" value="KAL0285958.1"/>
    <property type="molecule type" value="Genomic_DNA"/>
</dbReference>
<accession>A0AAW2IVS3</accession>
<dbReference type="AlphaFoldDB" id="A0AAW2IVS3"/>
<gene>
    <name evidence="2" type="ORF">Sangu_2757200</name>
</gene>
<comment type="caution">
    <text evidence="2">The sequence shown here is derived from an EMBL/GenBank/DDBJ whole genome shotgun (WGS) entry which is preliminary data.</text>
</comment>
<sequence>MRERRERERERERERDAEERWCCRAGARKGREERGGEEGRAEEKDEEKADPKKGGRTEKWVADGEGRCERGKPTGCGGGGQRRTGVSGDEEAEWVGWEEMVGWGR</sequence>
<feature type="compositionally biased region" description="Basic and acidic residues" evidence="1">
    <location>
        <begin position="29"/>
        <end position="72"/>
    </location>
</feature>